<keyword evidence="3 4" id="KW-0119">Carbohydrate metabolism</keyword>
<dbReference type="NCBIfam" id="NF008360">
    <property type="entry name" value="PRK11150.1"/>
    <property type="match status" value="1"/>
</dbReference>
<dbReference type="HAMAP" id="MF_01601">
    <property type="entry name" value="Heptose_epimerase"/>
    <property type="match status" value="1"/>
</dbReference>
<reference evidence="6 7" key="1">
    <citation type="journal article" date="2017" name="ISME J.">
        <title>An acid-tolerant ammonia-oxidizing ?-proteobacterium from soil.</title>
        <authorList>
            <person name="Hayatsu M."/>
            <person name="Tago K."/>
            <person name="Uchiyama I."/>
            <person name="Toyoda A."/>
            <person name="Wang Y."/>
            <person name="Shimomura Y."/>
            <person name="Okubo T."/>
            <person name="Kurisu F."/>
            <person name="Hirono Y."/>
            <person name="Nonaka K."/>
            <person name="Akiyama H."/>
            <person name="Itoh T."/>
            <person name="Takami H."/>
        </authorList>
    </citation>
    <scope>NUCLEOTIDE SEQUENCE [LARGE SCALE GENOMIC DNA]</scope>
    <source>
        <strain evidence="6 7">TAO100</strain>
    </source>
</reference>
<feature type="binding site" evidence="4">
    <location>
        <position position="38"/>
    </location>
    <ligand>
        <name>NADP(+)</name>
        <dbReference type="ChEBI" id="CHEBI:58349"/>
    </ligand>
</feature>
<feature type="binding site" evidence="4">
    <location>
        <position position="178"/>
    </location>
    <ligand>
        <name>NADP(+)</name>
        <dbReference type="ChEBI" id="CHEBI:58349"/>
    </ligand>
</feature>
<feature type="binding site" evidence="4">
    <location>
        <position position="93"/>
    </location>
    <ligand>
        <name>NADP(+)</name>
        <dbReference type="ChEBI" id="CHEBI:58349"/>
    </ligand>
</feature>
<comment type="cofactor">
    <cofactor evidence="4">
        <name>NADP(+)</name>
        <dbReference type="ChEBI" id="CHEBI:58349"/>
    </cofactor>
    <text evidence="4">Binds 1 NADP(+) per subunit.</text>
</comment>
<feature type="binding site" evidence="4">
    <location>
        <begin position="201"/>
        <end position="204"/>
    </location>
    <ligand>
        <name>substrate</name>
    </ligand>
</feature>
<sequence length="319" mass="36314">MIIVTGGAGFIGSNIVKGLNQRGREDILVVDNLTRGEKFNNLVDCEILDYWDKHQFLQALQTGKGFPRSTESVIHQGACSSTTEWNGRYMMENNFQYSKSLLHNCLKHCIPFLYASSAAVYGNGVKFNERREFERPCNIYGYSKFLFDQYVRRYLPTASSQIAGFRYFNVYGPRETHKGAMASVAYHACHQLQKTGKIKLFEGCDGYLHGEQQRDFIYIDDVVAVNLWFLERPHCSGIFNVGTGKTQTFNAIAKAVITHHGSGEIEYIPFPDHLRGHYQSFTQADITALREKGYIKPFISVKEGVTAYMHWLSKHKSAD</sequence>
<keyword evidence="2 4" id="KW-0413">Isomerase</keyword>
<feature type="active site" description="Proton acceptor" evidence="4">
    <location>
        <position position="178"/>
    </location>
</feature>
<dbReference type="InterPro" id="IPR011912">
    <property type="entry name" value="Heptose_epim"/>
</dbReference>
<dbReference type="Gene3D" id="3.40.50.720">
    <property type="entry name" value="NAD(P)-binding Rossmann-like Domain"/>
    <property type="match status" value="1"/>
</dbReference>
<feature type="binding site" evidence="4">
    <location>
        <begin position="31"/>
        <end position="32"/>
    </location>
    <ligand>
        <name>NADP(+)</name>
        <dbReference type="ChEBI" id="CHEBI:58349"/>
    </ligand>
</feature>
<feature type="binding site" evidence="4">
    <location>
        <position position="187"/>
    </location>
    <ligand>
        <name>substrate</name>
    </ligand>
</feature>
<evidence type="ECO:0000259" key="5">
    <source>
        <dbReference type="Pfam" id="PF01370"/>
    </source>
</evidence>
<dbReference type="GO" id="GO:0008712">
    <property type="term" value="F:ADP-glyceromanno-heptose 6-epimerase activity"/>
    <property type="evidence" value="ECO:0007669"/>
    <property type="project" value="UniProtKB-UniRule"/>
</dbReference>
<dbReference type="InterPro" id="IPR001509">
    <property type="entry name" value="Epimerase_deHydtase"/>
</dbReference>
<proteinExistence type="inferred from homology"/>
<name>A0A1Q2SKT2_9GAMM</name>
<feature type="binding site" evidence="4">
    <location>
        <position position="214"/>
    </location>
    <ligand>
        <name>substrate</name>
    </ligand>
</feature>
<feature type="binding site" evidence="4">
    <location>
        <begin position="76"/>
        <end position="80"/>
    </location>
    <ligand>
        <name>NADP(+)</name>
        <dbReference type="ChEBI" id="CHEBI:58349"/>
    </ligand>
</feature>
<dbReference type="KEGG" id="ntt:TAO_0354"/>
<dbReference type="Proteomes" id="UP000243679">
    <property type="component" value="Chromosome"/>
</dbReference>
<feature type="binding site" evidence="4">
    <location>
        <position position="144"/>
    </location>
    <ligand>
        <name>NADP(+)</name>
        <dbReference type="ChEBI" id="CHEBI:58349"/>
    </ligand>
</feature>
<dbReference type="EC" id="5.1.3.20" evidence="4"/>
<feature type="binding site" evidence="4">
    <location>
        <position position="169"/>
    </location>
    <ligand>
        <name>substrate</name>
    </ligand>
</feature>
<dbReference type="OrthoDB" id="9803010at2"/>
<dbReference type="PANTHER" id="PTHR43103">
    <property type="entry name" value="NUCLEOSIDE-DIPHOSPHATE-SUGAR EPIMERASE"/>
    <property type="match status" value="1"/>
</dbReference>
<dbReference type="GO" id="GO:0005975">
    <property type="term" value="P:carbohydrate metabolic process"/>
    <property type="evidence" value="ECO:0007669"/>
    <property type="project" value="UniProtKB-UniRule"/>
</dbReference>
<comment type="catalytic activity">
    <reaction evidence="4">
        <text>ADP-D-glycero-beta-D-manno-heptose = ADP-L-glycero-beta-D-manno-heptose</text>
        <dbReference type="Rhea" id="RHEA:17577"/>
        <dbReference type="ChEBI" id="CHEBI:59967"/>
        <dbReference type="ChEBI" id="CHEBI:61506"/>
        <dbReference type="EC" id="5.1.3.20"/>
    </reaction>
</comment>
<dbReference type="Pfam" id="PF01370">
    <property type="entry name" value="Epimerase"/>
    <property type="match status" value="1"/>
</dbReference>
<dbReference type="UniPathway" id="UPA00356">
    <property type="reaction ID" value="UER00440"/>
</dbReference>
<accession>A0A1Q2SKT2</accession>
<dbReference type="PANTHER" id="PTHR43103:SF3">
    <property type="entry name" value="ADP-L-GLYCERO-D-MANNO-HEPTOSE-6-EPIMERASE"/>
    <property type="match status" value="1"/>
</dbReference>
<feature type="binding site" evidence="4">
    <location>
        <begin position="10"/>
        <end position="11"/>
    </location>
    <ligand>
        <name>NADP(+)</name>
        <dbReference type="ChEBI" id="CHEBI:58349"/>
    </ligand>
</feature>
<dbReference type="InterPro" id="IPR036291">
    <property type="entry name" value="NAD(P)-bd_dom_sf"/>
</dbReference>
<dbReference type="AlphaFoldDB" id="A0A1Q2SKT2"/>
<dbReference type="GO" id="GO:0097171">
    <property type="term" value="P:ADP-L-glycero-beta-D-manno-heptose biosynthetic process"/>
    <property type="evidence" value="ECO:0007669"/>
    <property type="project" value="UniProtKB-UniPathway"/>
</dbReference>
<evidence type="ECO:0000313" key="7">
    <source>
        <dbReference type="Proteomes" id="UP000243679"/>
    </source>
</evidence>
<keyword evidence="1 4" id="KW-0521">NADP</keyword>
<protein>
    <recommendedName>
        <fullName evidence="4">ADP-L-glycero-D-manno-heptose-6-epimerase</fullName>
        <ecNumber evidence="4">5.1.3.20</ecNumber>
    </recommendedName>
    <alternativeName>
        <fullName evidence="4">ADP-L-glycero-beta-D-manno-heptose-6-epimerase</fullName>
        <shortName evidence="4">ADP-glyceromanno-heptose 6-epimerase</shortName>
        <shortName evidence="4">ADP-hep 6-epimerase</shortName>
        <shortName evidence="4">AGME</shortName>
    </alternativeName>
</protein>
<evidence type="ECO:0000256" key="3">
    <source>
        <dbReference type="ARBA" id="ARBA00023277"/>
    </source>
</evidence>
<dbReference type="NCBIfam" id="TIGR02197">
    <property type="entry name" value="heptose_epim"/>
    <property type="match status" value="1"/>
</dbReference>
<feature type="domain" description="NAD-dependent epimerase/dehydratase" evidence="5">
    <location>
        <begin position="2"/>
        <end position="242"/>
    </location>
</feature>
<evidence type="ECO:0000256" key="2">
    <source>
        <dbReference type="ARBA" id="ARBA00023235"/>
    </source>
</evidence>
<dbReference type="EMBL" id="AP014836">
    <property type="protein sequence ID" value="BAW79724.1"/>
    <property type="molecule type" value="Genomic_DNA"/>
</dbReference>
<dbReference type="CDD" id="cd05248">
    <property type="entry name" value="ADP_GME_SDR_e"/>
    <property type="match status" value="1"/>
</dbReference>
<dbReference type="SUPFAM" id="SSF51735">
    <property type="entry name" value="NAD(P)-binding Rossmann-fold domains"/>
    <property type="match status" value="1"/>
</dbReference>
<evidence type="ECO:0000256" key="1">
    <source>
        <dbReference type="ARBA" id="ARBA00022857"/>
    </source>
</evidence>
<comment type="domain">
    <text evidence="4">Contains a large N-terminal NADP-binding domain, and a smaller C-terminal substrate-binding domain.</text>
</comment>
<comment type="subunit">
    <text evidence="4">Homopentamer.</text>
</comment>
<comment type="function">
    <text evidence="4">Catalyzes the interconversion between ADP-D-glycero-beta-D-manno-heptose and ADP-L-glycero-beta-D-manno-heptose via an epimerization at carbon 6 of the heptose.</text>
</comment>
<feature type="binding site" evidence="4">
    <location>
        <position position="53"/>
    </location>
    <ligand>
        <name>NADP(+)</name>
        <dbReference type="ChEBI" id="CHEBI:58349"/>
    </ligand>
</feature>
<dbReference type="RefSeq" id="WP_096526346.1">
    <property type="nucleotide sequence ID" value="NZ_AP014836.1"/>
</dbReference>
<feature type="binding site" evidence="4">
    <location>
        <position position="180"/>
    </location>
    <ligand>
        <name>substrate</name>
    </ligand>
</feature>
<dbReference type="GO" id="GO:0050661">
    <property type="term" value="F:NADP binding"/>
    <property type="evidence" value="ECO:0007669"/>
    <property type="project" value="InterPro"/>
</dbReference>
<feature type="binding site" evidence="4">
    <location>
        <position position="278"/>
    </location>
    <ligand>
        <name>substrate</name>
    </ligand>
</feature>
<evidence type="ECO:0000313" key="6">
    <source>
        <dbReference type="EMBL" id="BAW79724.1"/>
    </source>
</evidence>
<evidence type="ECO:0000256" key="4">
    <source>
        <dbReference type="HAMAP-Rule" id="MF_01601"/>
    </source>
</evidence>
<comment type="similarity">
    <text evidence="4">Belongs to the NAD(P)-dependent epimerase/dehydratase family. HldD subfamily.</text>
</comment>
<gene>
    <name evidence="4" type="primary">hldD</name>
    <name evidence="6" type="ORF">TAO_0354</name>
</gene>
<dbReference type="Gene3D" id="3.90.25.10">
    <property type="entry name" value="UDP-galactose 4-epimerase, domain 1"/>
    <property type="match status" value="1"/>
</dbReference>
<feature type="active site" description="Proton acceptor" evidence="4">
    <location>
        <position position="140"/>
    </location>
</feature>
<comment type="pathway">
    <text evidence="4">Nucleotide-sugar biosynthesis; ADP-L-glycero-beta-D-manno-heptose biosynthesis; ADP-L-glycero-beta-D-manno-heptose from D-glycero-beta-D-manno-heptose 7-phosphate: step 4/4.</text>
</comment>
<keyword evidence="7" id="KW-1185">Reference proteome</keyword>
<organism evidence="6 7">
    <name type="scientific">Candidatus Nitrosoglobus terrae</name>
    <dbReference type="NCBI Taxonomy" id="1630141"/>
    <lineage>
        <taxon>Bacteria</taxon>
        <taxon>Pseudomonadati</taxon>
        <taxon>Pseudomonadota</taxon>
        <taxon>Gammaproteobacteria</taxon>
        <taxon>Chromatiales</taxon>
        <taxon>Chromatiaceae</taxon>
        <taxon>Candidatus Nitrosoglobus</taxon>
    </lineage>
</organism>
<feature type="binding site" evidence="4">
    <location>
        <position position="170"/>
    </location>
    <ligand>
        <name>NADP(+)</name>
        <dbReference type="ChEBI" id="CHEBI:58349"/>
    </ligand>
</feature>